<evidence type="ECO:0000313" key="2">
    <source>
        <dbReference type="Proteomes" id="UP001162800"/>
    </source>
</evidence>
<dbReference type="RefSeq" id="WP_231043832.1">
    <property type="nucleotide sequence ID" value="NZ_CP106882.1"/>
</dbReference>
<proteinExistence type="predicted"/>
<keyword evidence="2" id="KW-1185">Reference proteome</keyword>
<evidence type="ECO:0000313" key="1">
    <source>
        <dbReference type="EMBL" id="UYG53859.1"/>
    </source>
</evidence>
<accession>A0ABY6GFS1</accession>
<gene>
    <name evidence="1" type="ORF">M9799_18170</name>
</gene>
<protein>
    <submittedName>
        <fullName evidence="1">Uncharacterized protein</fullName>
    </submittedName>
</protein>
<geneLocation type="plasmid" evidence="1 2">
    <name>unnamed1</name>
</geneLocation>
<dbReference type="Proteomes" id="UP001162800">
    <property type="component" value="Plasmid unnamed1"/>
</dbReference>
<organism evidence="1 2">
    <name type="scientific">Comamonas endophytica</name>
    <dbReference type="NCBI Taxonomy" id="2949090"/>
    <lineage>
        <taxon>Bacteria</taxon>
        <taxon>Pseudomonadati</taxon>
        <taxon>Pseudomonadota</taxon>
        <taxon>Betaproteobacteria</taxon>
        <taxon>Burkholderiales</taxon>
        <taxon>Comamonadaceae</taxon>
        <taxon>Comamonas</taxon>
    </lineage>
</organism>
<sequence>MLVAHGFVSRTIRALARQDFSDFFDWQLGNGELLKLMLLDRLPVRLGQMESTMRNL</sequence>
<dbReference type="EMBL" id="CP106882">
    <property type="protein sequence ID" value="UYG53859.1"/>
    <property type="molecule type" value="Genomic_DNA"/>
</dbReference>
<name>A0ABY6GFS1_9BURK</name>
<keyword evidence="1" id="KW-0614">Plasmid</keyword>
<reference evidence="1" key="1">
    <citation type="submission" date="2022-09" db="EMBL/GenBank/DDBJ databases">
        <title>The complete genome of Acidovorax sp. 5MLIR.</title>
        <authorList>
            <person name="Liu L."/>
            <person name="Yue J."/>
            <person name="Yang F."/>
            <person name="Yuan J."/>
            <person name="Li L."/>
        </authorList>
    </citation>
    <scope>NUCLEOTIDE SEQUENCE</scope>
    <source>
        <strain evidence="1">5MLIR</strain>
        <plasmid evidence="1">unnamed1</plasmid>
    </source>
</reference>